<keyword evidence="2 6" id="KW-0812">Transmembrane</keyword>
<dbReference type="InterPro" id="IPR017871">
    <property type="entry name" value="ABC_transporter-like_CS"/>
</dbReference>
<dbReference type="STRING" id="100225.SAMN05421595_2416"/>
<dbReference type="GO" id="GO:0005886">
    <property type="term" value="C:plasma membrane"/>
    <property type="evidence" value="ECO:0007669"/>
    <property type="project" value="UniProtKB-SubCell"/>
</dbReference>
<proteinExistence type="predicted"/>
<evidence type="ECO:0000259" key="7">
    <source>
        <dbReference type="PROSITE" id="PS50893"/>
    </source>
</evidence>
<dbReference type="Gene3D" id="3.40.50.300">
    <property type="entry name" value="P-loop containing nucleotide triphosphate hydrolases"/>
    <property type="match status" value="1"/>
</dbReference>
<dbReference type="eggNOG" id="COG1132">
    <property type="taxonomic scope" value="Bacteria"/>
</dbReference>
<comment type="subcellular location">
    <subcellularLocation>
        <location evidence="1">Cell membrane</location>
        <topology evidence="1">Multi-pass membrane protein</topology>
    </subcellularLocation>
</comment>
<keyword evidence="3 6" id="KW-1133">Transmembrane helix</keyword>
<dbReference type="GO" id="GO:0016887">
    <property type="term" value="F:ATP hydrolysis activity"/>
    <property type="evidence" value="ECO:0007669"/>
    <property type="project" value="InterPro"/>
</dbReference>
<keyword evidence="9" id="KW-0067">ATP-binding</keyword>
<evidence type="ECO:0000256" key="5">
    <source>
        <dbReference type="SAM" id="MobiDB-lite"/>
    </source>
</evidence>
<feature type="compositionally biased region" description="Pro residues" evidence="5">
    <location>
        <begin position="40"/>
        <end position="52"/>
    </location>
</feature>
<evidence type="ECO:0000256" key="1">
    <source>
        <dbReference type="ARBA" id="ARBA00004651"/>
    </source>
</evidence>
<dbReference type="InterPro" id="IPR027417">
    <property type="entry name" value="P-loop_NTPase"/>
</dbReference>
<comment type="caution">
    <text evidence="9">The sequence shown here is derived from an EMBL/GenBank/DDBJ whole genome shotgun (WGS) entry which is preliminary data.</text>
</comment>
<dbReference type="RefSeq" id="WP_006503520.1">
    <property type="nucleotide sequence ID" value="NZ_BAGZ01000016.1"/>
</dbReference>
<dbReference type="PANTHER" id="PTHR43394:SF1">
    <property type="entry name" value="ATP-BINDING CASSETTE SUB-FAMILY B MEMBER 10, MITOCHONDRIAL"/>
    <property type="match status" value="1"/>
</dbReference>
<feature type="region of interest" description="Disordered" evidence="5">
    <location>
        <begin position="1"/>
        <end position="59"/>
    </location>
</feature>
<feature type="domain" description="ABC transmembrane type-1" evidence="8">
    <location>
        <begin position="75"/>
        <end position="355"/>
    </location>
</feature>
<dbReference type="InterPro" id="IPR011527">
    <property type="entry name" value="ABC1_TM_dom"/>
</dbReference>
<evidence type="ECO:0000256" key="2">
    <source>
        <dbReference type="ARBA" id="ARBA00022692"/>
    </source>
</evidence>
<dbReference type="Pfam" id="PF00664">
    <property type="entry name" value="ABC_membrane"/>
    <property type="match status" value="1"/>
</dbReference>
<dbReference type="SUPFAM" id="SSF90123">
    <property type="entry name" value="ABC transporter transmembrane region"/>
    <property type="match status" value="1"/>
</dbReference>
<dbReference type="GO" id="GO:0015421">
    <property type="term" value="F:ABC-type oligopeptide transporter activity"/>
    <property type="evidence" value="ECO:0007669"/>
    <property type="project" value="TreeGrafter"/>
</dbReference>
<dbReference type="InterPro" id="IPR039421">
    <property type="entry name" value="Type_1_exporter"/>
</dbReference>
<gene>
    <name evidence="9" type="ORF">AUCHE_16_01860</name>
</gene>
<protein>
    <submittedName>
        <fullName evidence="9">Putative ABC transporter permease/ATP-binding protein</fullName>
    </submittedName>
</protein>
<feature type="transmembrane region" description="Helical" evidence="6">
    <location>
        <begin position="214"/>
        <end position="232"/>
    </location>
</feature>
<evidence type="ECO:0000259" key="8">
    <source>
        <dbReference type="PROSITE" id="PS50929"/>
    </source>
</evidence>
<dbReference type="Proteomes" id="UP000008495">
    <property type="component" value="Unassembled WGS sequence"/>
</dbReference>
<keyword evidence="9" id="KW-0547">Nucleotide-binding</keyword>
<feature type="domain" description="ABC transporter" evidence="7">
    <location>
        <begin position="385"/>
        <end position="619"/>
    </location>
</feature>
<organism evidence="9 10">
    <name type="scientific">Austwickia chelonae NBRC 105200</name>
    <dbReference type="NCBI Taxonomy" id="1184607"/>
    <lineage>
        <taxon>Bacteria</taxon>
        <taxon>Bacillati</taxon>
        <taxon>Actinomycetota</taxon>
        <taxon>Actinomycetes</taxon>
        <taxon>Micrococcales</taxon>
        <taxon>Dermatophilaceae</taxon>
        <taxon>Austwickia</taxon>
    </lineage>
</organism>
<feature type="compositionally biased region" description="Low complexity" evidence="5">
    <location>
        <begin position="1"/>
        <end position="21"/>
    </location>
</feature>
<dbReference type="Pfam" id="PF00005">
    <property type="entry name" value="ABC_tran"/>
    <property type="match status" value="1"/>
</dbReference>
<name>K6V950_9MICO</name>
<dbReference type="PROSITE" id="PS50893">
    <property type="entry name" value="ABC_TRANSPORTER_2"/>
    <property type="match status" value="1"/>
</dbReference>
<dbReference type="PROSITE" id="PS00211">
    <property type="entry name" value="ABC_TRANSPORTER_1"/>
    <property type="match status" value="1"/>
</dbReference>
<evidence type="ECO:0000313" key="9">
    <source>
        <dbReference type="EMBL" id="GAB78763.1"/>
    </source>
</evidence>
<dbReference type="SUPFAM" id="SSF52540">
    <property type="entry name" value="P-loop containing nucleoside triphosphate hydrolases"/>
    <property type="match status" value="1"/>
</dbReference>
<dbReference type="PANTHER" id="PTHR43394">
    <property type="entry name" value="ATP-DEPENDENT PERMEASE MDL1, MITOCHONDRIAL"/>
    <property type="match status" value="1"/>
</dbReference>
<dbReference type="GO" id="GO:0005524">
    <property type="term" value="F:ATP binding"/>
    <property type="evidence" value="ECO:0007669"/>
    <property type="project" value="UniProtKB-KW"/>
</dbReference>
<dbReference type="CDD" id="cd07346">
    <property type="entry name" value="ABC_6TM_exporters"/>
    <property type="match status" value="1"/>
</dbReference>
<dbReference type="EMBL" id="BAGZ01000016">
    <property type="protein sequence ID" value="GAB78763.1"/>
    <property type="molecule type" value="Genomic_DNA"/>
</dbReference>
<accession>K6V950</accession>
<reference evidence="9 10" key="1">
    <citation type="submission" date="2012-08" db="EMBL/GenBank/DDBJ databases">
        <title>Whole genome shotgun sequence of Austwickia chelonae NBRC 105200.</title>
        <authorList>
            <person name="Yoshida I."/>
            <person name="Hosoyama A."/>
            <person name="Tsuchikane K."/>
            <person name="Katsumata H."/>
            <person name="Ando Y."/>
            <person name="Ohji S."/>
            <person name="Hamada M."/>
            <person name="Tamura T."/>
            <person name="Yamazoe A."/>
            <person name="Yamazaki S."/>
            <person name="Fujita N."/>
        </authorList>
    </citation>
    <scope>NUCLEOTIDE SEQUENCE [LARGE SCALE GENOMIC DNA]</scope>
    <source>
        <strain evidence="9 10">NBRC 105200</strain>
    </source>
</reference>
<evidence type="ECO:0000313" key="10">
    <source>
        <dbReference type="Proteomes" id="UP000008495"/>
    </source>
</evidence>
<dbReference type="Gene3D" id="1.20.1560.10">
    <property type="entry name" value="ABC transporter type 1, transmembrane domain"/>
    <property type="match status" value="1"/>
</dbReference>
<keyword evidence="4 6" id="KW-0472">Membrane</keyword>
<dbReference type="AlphaFoldDB" id="K6V950"/>
<dbReference type="InterPro" id="IPR036640">
    <property type="entry name" value="ABC1_TM_sf"/>
</dbReference>
<evidence type="ECO:0000256" key="4">
    <source>
        <dbReference type="ARBA" id="ARBA00023136"/>
    </source>
</evidence>
<feature type="transmembrane region" description="Helical" evidence="6">
    <location>
        <begin position="191"/>
        <end position="208"/>
    </location>
</feature>
<sequence length="619" mass="64358">MATSPRTTTGPGRGAPPHTTRCTPSCLEDTLTTAPQDRPGTPPAPHPAPPLDPAGLTDGPHLVRRLVRREHRRLLTTALAAALISGLTLIIPLAIGRAIDTGLVARDPAGATTWIAVILAAYLLRAGATLMRLIGDRGANRAGHDLRLAVLDRLLQPTGLAGGRRLPGDLLSVATTDVTTSTRGMTTLTSVPGQLVTVTGSLIVLSLLDLRLAAVVAIATPLLIALSVYGVRPLRPYTRRERAAEAAAVGSASDLTAGLRVVQGLEAESRARERFAHASRRALTATIAARRARGIFSSTIAVAVGLFVAALTITAAHLGLSGRLTVGEVVAVAGLAQTMGPPLRSLGVDTASVLSTAHASADRVVEVLTAPPARTYGSHPHAAGPPTLHLDAVTHPPLIPDPLTLDIPGEGLTALVAPGPYAEALADLCARRRDPATGTIRLGDIELGELTSDAHQAVLVAPPHRSDLFDGSILENIVLDRPPATAAEQARLDAVLRATTCDDVAAGQPSGWNTPVGEGGRSLSGGQRQRVALARALYADPPLLVLTHPTTSVDPATNARIAAHLPELRAGRGTLVVTTSPQLLAVADVVIRLDEDGRLRGRGRHAELLADEEYRKMLS</sequence>
<dbReference type="PROSITE" id="PS50929">
    <property type="entry name" value="ABC_TM1F"/>
    <property type="match status" value="1"/>
</dbReference>
<evidence type="ECO:0000256" key="6">
    <source>
        <dbReference type="SAM" id="Phobius"/>
    </source>
</evidence>
<keyword evidence="10" id="KW-1185">Reference proteome</keyword>
<feature type="transmembrane region" description="Helical" evidence="6">
    <location>
        <begin position="300"/>
        <end position="320"/>
    </location>
</feature>
<feature type="transmembrane region" description="Helical" evidence="6">
    <location>
        <begin position="74"/>
        <end position="99"/>
    </location>
</feature>
<dbReference type="OrthoDB" id="4966664at2"/>
<feature type="transmembrane region" description="Helical" evidence="6">
    <location>
        <begin position="111"/>
        <end position="131"/>
    </location>
</feature>
<evidence type="ECO:0000256" key="3">
    <source>
        <dbReference type="ARBA" id="ARBA00022989"/>
    </source>
</evidence>
<dbReference type="InterPro" id="IPR003439">
    <property type="entry name" value="ABC_transporter-like_ATP-bd"/>
</dbReference>